<name>A0A292PQC9_9PEZI</name>
<feature type="region of interest" description="Disordered" evidence="1">
    <location>
        <begin position="1"/>
        <end position="61"/>
    </location>
</feature>
<dbReference type="EMBL" id="LN891087">
    <property type="protein sequence ID" value="CUS09324.1"/>
    <property type="molecule type" value="Genomic_DNA"/>
</dbReference>
<proteinExistence type="predicted"/>
<feature type="compositionally biased region" description="Gly residues" evidence="1">
    <location>
        <begin position="410"/>
        <end position="424"/>
    </location>
</feature>
<protein>
    <submittedName>
        <fullName evidence="2">Uncharacterized protein</fullName>
    </submittedName>
</protein>
<evidence type="ECO:0000313" key="3">
    <source>
        <dbReference type="Proteomes" id="UP001412239"/>
    </source>
</evidence>
<gene>
    <name evidence="2" type="ORF">GSTUAT00006599001</name>
</gene>
<reference evidence="2" key="1">
    <citation type="submission" date="2015-10" db="EMBL/GenBank/DDBJ databases">
        <authorList>
            <person name="Regsiter A."/>
            <person name="william w."/>
        </authorList>
    </citation>
    <scope>NUCLEOTIDE SEQUENCE</scope>
    <source>
        <strain evidence="2">Montdore</strain>
    </source>
</reference>
<feature type="region of interest" description="Disordered" evidence="1">
    <location>
        <begin position="319"/>
        <end position="450"/>
    </location>
</feature>
<keyword evidence="3" id="KW-1185">Reference proteome</keyword>
<evidence type="ECO:0000256" key="1">
    <source>
        <dbReference type="SAM" id="MobiDB-lite"/>
    </source>
</evidence>
<feature type="compositionally biased region" description="Basic and acidic residues" evidence="1">
    <location>
        <begin position="29"/>
        <end position="43"/>
    </location>
</feature>
<dbReference type="Proteomes" id="UP001412239">
    <property type="component" value="Unassembled WGS sequence"/>
</dbReference>
<feature type="compositionally biased region" description="Basic and acidic residues" evidence="1">
    <location>
        <begin position="436"/>
        <end position="450"/>
    </location>
</feature>
<feature type="compositionally biased region" description="Basic residues" evidence="1">
    <location>
        <begin position="14"/>
        <end position="28"/>
    </location>
</feature>
<organism evidence="2 3">
    <name type="scientific">Tuber aestivum</name>
    <name type="common">summer truffle</name>
    <dbReference type="NCBI Taxonomy" id="59557"/>
    <lineage>
        <taxon>Eukaryota</taxon>
        <taxon>Fungi</taxon>
        <taxon>Dikarya</taxon>
        <taxon>Ascomycota</taxon>
        <taxon>Pezizomycotina</taxon>
        <taxon>Pezizomycetes</taxon>
        <taxon>Pezizales</taxon>
        <taxon>Tuberaceae</taxon>
        <taxon>Tuber</taxon>
    </lineage>
</organism>
<accession>A0A292PQC9</accession>
<evidence type="ECO:0000313" key="2">
    <source>
        <dbReference type="EMBL" id="CUS09324.1"/>
    </source>
</evidence>
<dbReference type="AlphaFoldDB" id="A0A292PQC9"/>
<sequence>MPGSAQHYSPPRHSGGRYPRHNQHRGRRRSTERDRERDRRMSEEDTVSYSPDIPRFSAGSGTAVEETLQADYHSARNSRLSTASSERQEAFTNICETACDQQHPQSTRKKALSYLFELFSQFGTTWSANRISHLLNDPTTNSEIHNLIIGNAHLIISKATSGSFDALISTVAGSLSALTTSDSQAHRTALYLVRYHPEDFFGSLFSSTNIERGSLKWVARSYPQLRSEVFPDYPRAEEELTRYLGLASARLNEAVGKAITALDALGSIKPVLEMLSELLRVPGEAGVVVVGTAVGSFQNRISHLTPLLELGRRDGDDRLLGDHNSIPPVDGSVKDHPHSAPVTPLKRGFEGSQGSSEAKRSRYDQETNSPRAPRDSRPPPRGAHSGVSTGHYRGGYQGRNYVPGYRTRGNSGGGRYRGAGGGGDYYRSHNSRSRYAPRESDHGSNRAFHD</sequence>